<dbReference type="RefSeq" id="WP_204044829.1">
    <property type="nucleotide sequence ID" value="NZ_BOOA01000074.1"/>
</dbReference>
<evidence type="ECO:0000313" key="2">
    <source>
        <dbReference type="Proteomes" id="UP000640052"/>
    </source>
</evidence>
<evidence type="ECO:0008006" key="3">
    <source>
        <dbReference type="Google" id="ProtNLM"/>
    </source>
</evidence>
<accession>A0A919QHZ6</accession>
<gene>
    <name evidence="1" type="ORF">Aph01nite_65160</name>
</gene>
<dbReference type="SUPFAM" id="SSF54593">
    <property type="entry name" value="Glyoxalase/Bleomycin resistance protein/Dihydroxybiphenyl dioxygenase"/>
    <property type="match status" value="1"/>
</dbReference>
<sequence length="101" mass="10807">MIHTDLIVIYTDQLEACRIFYSGLGLMFAREQHGQGPEHYAAAVGSTVLELYPSGDKPPTGRLRLGLTIHTADGLPLPPGQHILTDPDGRTVALTTPESAG</sequence>
<name>A0A919QHZ6_9ACTN</name>
<dbReference type="AlphaFoldDB" id="A0A919QHZ6"/>
<keyword evidence="2" id="KW-1185">Reference proteome</keyword>
<proteinExistence type="predicted"/>
<dbReference type="Proteomes" id="UP000640052">
    <property type="component" value="Unassembled WGS sequence"/>
</dbReference>
<dbReference type="Gene3D" id="3.10.180.10">
    <property type="entry name" value="2,3-Dihydroxybiphenyl 1,2-Dioxygenase, domain 1"/>
    <property type="match status" value="1"/>
</dbReference>
<reference evidence="1" key="1">
    <citation type="submission" date="2021-01" db="EMBL/GenBank/DDBJ databases">
        <title>Whole genome shotgun sequence of Acrocarpospora phusangensis NBRC 108782.</title>
        <authorList>
            <person name="Komaki H."/>
            <person name="Tamura T."/>
        </authorList>
    </citation>
    <scope>NUCLEOTIDE SEQUENCE</scope>
    <source>
        <strain evidence="1">NBRC 108782</strain>
    </source>
</reference>
<dbReference type="InterPro" id="IPR029068">
    <property type="entry name" value="Glyas_Bleomycin-R_OHBP_Dase"/>
</dbReference>
<dbReference type="EMBL" id="BOOA01000074">
    <property type="protein sequence ID" value="GIH28206.1"/>
    <property type="molecule type" value="Genomic_DNA"/>
</dbReference>
<protein>
    <recommendedName>
        <fullName evidence="3">Guanosine polyphosphate pyrophosphohydrolase</fullName>
    </recommendedName>
</protein>
<evidence type="ECO:0000313" key="1">
    <source>
        <dbReference type="EMBL" id="GIH28206.1"/>
    </source>
</evidence>
<organism evidence="1 2">
    <name type="scientific">Acrocarpospora phusangensis</name>
    <dbReference type="NCBI Taxonomy" id="1070424"/>
    <lineage>
        <taxon>Bacteria</taxon>
        <taxon>Bacillati</taxon>
        <taxon>Actinomycetota</taxon>
        <taxon>Actinomycetes</taxon>
        <taxon>Streptosporangiales</taxon>
        <taxon>Streptosporangiaceae</taxon>
        <taxon>Acrocarpospora</taxon>
    </lineage>
</organism>
<comment type="caution">
    <text evidence="1">The sequence shown here is derived from an EMBL/GenBank/DDBJ whole genome shotgun (WGS) entry which is preliminary data.</text>
</comment>